<feature type="region of interest" description="Disordered" evidence="1">
    <location>
        <begin position="54"/>
        <end position="153"/>
    </location>
</feature>
<dbReference type="EMBL" id="JBHUHP010000004">
    <property type="protein sequence ID" value="MFD2091151.1"/>
    <property type="molecule type" value="Genomic_DNA"/>
</dbReference>
<accession>A0ABW4X8U0</accession>
<keyword evidence="4" id="KW-1185">Reference proteome</keyword>
<evidence type="ECO:0000313" key="4">
    <source>
        <dbReference type="Proteomes" id="UP001597402"/>
    </source>
</evidence>
<keyword evidence="2" id="KW-0472">Membrane</keyword>
<evidence type="ECO:0000313" key="3">
    <source>
        <dbReference type="EMBL" id="MFD2091151.1"/>
    </source>
</evidence>
<protein>
    <submittedName>
        <fullName evidence="3">Uncharacterized protein</fullName>
    </submittedName>
</protein>
<gene>
    <name evidence="3" type="ORF">ACFSHS_06135</name>
</gene>
<proteinExistence type="predicted"/>
<feature type="non-terminal residue" evidence="3">
    <location>
        <position position="153"/>
    </location>
</feature>
<evidence type="ECO:0000256" key="2">
    <source>
        <dbReference type="SAM" id="Phobius"/>
    </source>
</evidence>
<keyword evidence="2" id="KW-1133">Transmembrane helix</keyword>
<dbReference type="Proteomes" id="UP001597402">
    <property type="component" value="Unassembled WGS sequence"/>
</dbReference>
<sequence>MVASHGRPPTLAATASWAGTRNWSRLLFSVLSGLGLTLMFSAVLIAFAGLASADGATPAAAPSPDPAMSDPAMSDPAMSDPAMSDPAMSDPAMSDPATSQVPPPGDVQPPGADHALGYEVTEAPEASSSEPSAAPIGPAVPAVAAGGDPSAGP</sequence>
<evidence type="ECO:0000256" key="1">
    <source>
        <dbReference type="SAM" id="MobiDB-lite"/>
    </source>
</evidence>
<feature type="transmembrane region" description="Helical" evidence="2">
    <location>
        <begin position="26"/>
        <end position="50"/>
    </location>
</feature>
<comment type="caution">
    <text evidence="3">The sequence shown here is derived from an EMBL/GenBank/DDBJ whole genome shotgun (WGS) entry which is preliminary data.</text>
</comment>
<feature type="compositionally biased region" description="Low complexity" evidence="1">
    <location>
        <begin position="54"/>
        <end position="97"/>
    </location>
</feature>
<reference evidence="4" key="1">
    <citation type="journal article" date="2019" name="Int. J. Syst. Evol. Microbiol.">
        <title>The Global Catalogue of Microorganisms (GCM) 10K type strain sequencing project: providing services to taxonomists for standard genome sequencing and annotation.</title>
        <authorList>
            <consortium name="The Broad Institute Genomics Platform"/>
            <consortium name="The Broad Institute Genome Sequencing Center for Infectious Disease"/>
            <person name="Wu L."/>
            <person name="Ma J."/>
        </authorList>
    </citation>
    <scope>NUCLEOTIDE SEQUENCE [LARGE SCALE GENOMIC DNA]</scope>
    <source>
        <strain evidence="4">JCM 3338</strain>
    </source>
</reference>
<name>A0ABW4X8U0_9ACTN</name>
<feature type="compositionally biased region" description="Low complexity" evidence="1">
    <location>
        <begin position="123"/>
        <end position="153"/>
    </location>
</feature>
<keyword evidence="2" id="KW-0812">Transmembrane</keyword>
<organism evidence="3 4">
    <name type="scientific">Blastococcus deserti</name>
    <dbReference type="NCBI Taxonomy" id="2259033"/>
    <lineage>
        <taxon>Bacteria</taxon>
        <taxon>Bacillati</taxon>
        <taxon>Actinomycetota</taxon>
        <taxon>Actinomycetes</taxon>
        <taxon>Geodermatophilales</taxon>
        <taxon>Geodermatophilaceae</taxon>
        <taxon>Blastococcus</taxon>
    </lineage>
</organism>